<protein>
    <submittedName>
        <fullName evidence="2">Uncharacterized protein</fullName>
    </submittedName>
</protein>
<evidence type="ECO:0000256" key="1">
    <source>
        <dbReference type="SAM" id="Phobius"/>
    </source>
</evidence>
<gene>
    <name evidence="2" type="ORF">BLA29_005401</name>
</gene>
<feature type="transmembrane region" description="Helical" evidence="1">
    <location>
        <begin position="28"/>
        <end position="50"/>
    </location>
</feature>
<proteinExistence type="predicted"/>
<dbReference type="EMBL" id="MUJZ01057554">
    <property type="protein sequence ID" value="OTF72169.1"/>
    <property type="molecule type" value="Genomic_DNA"/>
</dbReference>
<dbReference type="Proteomes" id="UP000194236">
    <property type="component" value="Unassembled WGS sequence"/>
</dbReference>
<organism evidence="2 3">
    <name type="scientific">Euroglyphus maynei</name>
    <name type="common">Mayne's house dust mite</name>
    <dbReference type="NCBI Taxonomy" id="6958"/>
    <lineage>
        <taxon>Eukaryota</taxon>
        <taxon>Metazoa</taxon>
        <taxon>Ecdysozoa</taxon>
        <taxon>Arthropoda</taxon>
        <taxon>Chelicerata</taxon>
        <taxon>Arachnida</taxon>
        <taxon>Acari</taxon>
        <taxon>Acariformes</taxon>
        <taxon>Sarcoptiformes</taxon>
        <taxon>Astigmata</taxon>
        <taxon>Psoroptidia</taxon>
        <taxon>Analgoidea</taxon>
        <taxon>Pyroglyphidae</taxon>
        <taxon>Pyroglyphinae</taxon>
        <taxon>Euroglyphus</taxon>
    </lineage>
</organism>
<name>A0A1Y3AUL6_EURMA</name>
<keyword evidence="1" id="KW-1133">Transmembrane helix</keyword>
<keyword evidence="1" id="KW-0812">Transmembrane</keyword>
<evidence type="ECO:0000313" key="2">
    <source>
        <dbReference type="EMBL" id="OTF72169.1"/>
    </source>
</evidence>
<reference evidence="2 3" key="1">
    <citation type="submission" date="2017-03" db="EMBL/GenBank/DDBJ databases">
        <title>Genome Survey of Euroglyphus maynei.</title>
        <authorList>
            <person name="Arlian L.G."/>
            <person name="Morgan M.S."/>
            <person name="Rider S.D."/>
        </authorList>
    </citation>
    <scope>NUCLEOTIDE SEQUENCE [LARGE SCALE GENOMIC DNA]</scope>
    <source>
        <strain evidence="2">Arlian Lab</strain>
        <tissue evidence="2">Whole body</tissue>
    </source>
</reference>
<keyword evidence="3" id="KW-1185">Reference proteome</keyword>
<sequence length="80" mass="9200">MCSACNKIIPAFEMVMRVHGDRWNVFNVANAIIDSVLVIDSIFMIIEFFVNMITKKCLCLPMMVPVVMEVLIHYSVMEDE</sequence>
<accession>A0A1Y3AUL6</accession>
<dbReference type="AlphaFoldDB" id="A0A1Y3AUL6"/>
<evidence type="ECO:0000313" key="3">
    <source>
        <dbReference type="Proteomes" id="UP000194236"/>
    </source>
</evidence>
<keyword evidence="1" id="KW-0472">Membrane</keyword>
<comment type="caution">
    <text evidence="2">The sequence shown here is derived from an EMBL/GenBank/DDBJ whole genome shotgun (WGS) entry which is preliminary data.</text>
</comment>